<dbReference type="EMBL" id="CAKXAJ010024309">
    <property type="protein sequence ID" value="CAH2228589.1"/>
    <property type="molecule type" value="Genomic_DNA"/>
</dbReference>
<gene>
    <name evidence="2" type="primary">jg941</name>
    <name evidence="2" type="ORF">PAEG_LOCUS8386</name>
</gene>
<name>A0A8S4QZM2_9NEOP</name>
<comment type="caution">
    <text evidence="2">The sequence shown here is derived from an EMBL/GenBank/DDBJ whole genome shotgun (WGS) entry which is preliminary data.</text>
</comment>
<feature type="compositionally biased region" description="Basic residues" evidence="1">
    <location>
        <begin position="51"/>
        <end position="64"/>
    </location>
</feature>
<dbReference type="Proteomes" id="UP000838756">
    <property type="component" value="Unassembled WGS sequence"/>
</dbReference>
<organism evidence="2 3">
    <name type="scientific">Pararge aegeria aegeria</name>
    <dbReference type="NCBI Taxonomy" id="348720"/>
    <lineage>
        <taxon>Eukaryota</taxon>
        <taxon>Metazoa</taxon>
        <taxon>Ecdysozoa</taxon>
        <taxon>Arthropoda</taxon>
        <taxon>Hexapoda</taxon>
        <taxon>Insecta</taxon>
        <taxon>Pterygota</taxon>
        <taxon>Neoptera</taxon>
        <taxon>Endopterygota</taxon>
        <taxon>Lepidoptera</taxon>
        <taxon>Glossata</taxon>
        <taxon>Ditrysia</taxon>
        <taxon>Papilionoidea</taxon>
        <taxon>Nymphalidae</taxon>
        <taxon>Satyrinae</taxon>
        <taxon>Satyrini</taxon>
        <taxon>Parargina</taxon>
        <taxon>Pararge</taxon>
    </lineage>
</organism>
<protein>
    <submittedName>
        <fullName evidence="2">Jg941 protein</fullName>
    </submittedName>
</protein>
<feature type="region of interest" description="Disordered" evidence="1">
    <location>
        <begin position="44"/>
        <end position="64"/>
    </location>
</feature>
<evidence type="ECO:0000313" key="2">
    <source>
        <dbReference type="EMBL" id="CAH2228589.1"/>
    </source>
</evidence>
<evidence type="ECO:0000313" key="3">
    <source>
        <dbReference type="Proteomes" id="UP000838756"/>
    </source>
</evidence>
<evidence type="ECO:0000256" key="1">
    <source>
        <dbReference type="SAM" id="MobiDB-lite"/>
    </source>
</evidence>
<keyword evidence="3" id="KW-1185">Reference proteome</keyword>
<reference evidence="2" key="1">
    <citation type="submission" date="2022-03" db="EMBL/GenBank/DDBJ databases">
        <authorList>
            <person name="Lindestad O."/>
        </authorList>
    </citation>
    <scope>NUCLEOTIDE SEQUENCE</scope>
</reference>
<feature type="non-terminal residue" evidence="2">
    <location>
        <position position="64"/>
    </location>
</feature>
<sequence length="64" mass="6696">SGECAPPAHMTTAGNVVANNSTVATTAGVTVSSNGGVICSARTPRDERHVKHEPHHQPCHHHHT</sequence>
<dbReference type="AlphaFoldDB" id="A0A8S4QZM2"/>
<accession>A0A8S4QZM2</accession>
<feature type="non-terminal residue" evidence="2">
    <location>
        <position position="1"/>
    </location>
</feature>
<proteinExistence type="predicted"/>